<sequence>MEIKNAEKGEKSSHASNGSHQFLNAREQIEAGHFPYVYLDPFSGIGGWYLRLVPYPDDPTLIIPVISSNSKPRLRYHVMFYSELSGSSFGKGLLERDDPIRGKPIRIADLKDELVIDYGLHIDAYYDSDGLWKFCLDAQVFEDPCRNYNHPQIRKIHDISLFRIDNEACAQIVHGVRIKLNLMDLPSCLKYAHECNKLTVKRYCERHLIEEGSLNVDPLYFALTFKTDKFLAEILKREKTSKNLMTHLKLVDVDGLTGEIMKQCVKFFLFR</sequence>
<dbReference type="WBParaSite" id="Csp11.Scaffold630.g16931.t1">
    <property type="protein sequence ID" value="Csp11.Scaffold630.g16931.t1"/>
    <property type="gene ID" value="Csp11.Scaffold630.g16931"/>
</dbReference>
<reference evidence="2" key="1">
    <citation type="submission" date="2016-11" db="UniProtKB">
        <authorList>
            <consortium name="WormBaseParasite"/>
        </authorList>
    </citation>
    <scope>IDENTIFICATION</scope>
</reference>
<evidence type="ECO:0000313" key="1">
    <source>
        <dbReference type="Proteomes" id="UP000095282"/>
    </source>
</evidence>
<name>A0A1I7UKP9_9PELO</name>
<protein>
    <submittedName>
        <fullName evidence="2">BTB domain-containing protein</fullName>
    </submittedName>
</protein>
<dbReference type="AlphaFoldDB" id="A0A1I7UKP9"/>
<evidence type="ECO:0000313" key="2">
    <source>
        <dbReference type="WBParaSite" id="Csp11.Scaffold630.g16931.t1"/>
    </source>
</evidence>
<proteinExistence type="predicted"/>
<organism evidence="1 2">
    <name type="scientific">Caenorhabditis tropicalis</name>
    <dbReference type="NCBI Taxonomy" id="1561998"/>
    <lineage>
        <taxon>Eukaryota</taxon>
        <taxon>Metazoa</taxon>
        <taxon>Ecdysozoa</taxon>
        <taxon>Nematoda</taxon>
        <taxon>Chromadorea</taxon>
        <taxon>Rhabditida</taxon>
        <taxon>Rhabditina</taxon>
        <taxon>Rhabditomorpha</taxon>
        <taxon>Rhabditoidea</taxon>
        <taxon>Rhabditidae</taxon>
        <taxon>Peloderinae</taxon>
        <taxon>Caenorhabditis</taxon>
    </lineage>
</organism>
<keyword evidence="1" id="KW-1185">Reference proteome</keyword>
<accession>A0A1I7UKP9</accession>
<dbReference type="Proteomes" id="UP000095282">
    <property type="component" value="Unplaced"/>
</dbReference>